<dbReference type="EC" id="2.7.2.11" evidence="8"/>
<dbReference type="InterPro" id="IPR015947">
    <property type="entry name" value="PUA-like_sf"/>
</dbReference>
<gene>
    <name evidence="8 10" type="primary">proB</name>
    <name evidence="10" type="ORF">COX41_03075</name>
</gene>
<dbReference type="HAMAP" id="MF_00456">
    <property type="entry name" value="ProB"/>
    <property type="match status" value="1"/>
</dbReference>
<dbReference type="InterPro" id="IPR036393">
    <property type="entry name" value="AceGlu_kinase-like_sf"/>
</dbReference>
<reference evidence="10 11" key="1">
    <citation type="submission" date="2017-09" db="EMBL/GenBank/DDBJ databases">
        <title>Depth-based differentiation of microbial function through sediment-hosted aquifers and enrichment of novel symbionts in the deep terrestrial subsurface.</title>
        <authorList>
            <person name="Probst A.J."/>
            <person name="Ladd B."/>
            <person name="Jarett J.K."/>
            <person name="Geller-Mcgrath D.E."/>
            <person name="Sieber C.M."/>
            <person name="Emerson J.B."/>
            <person name="Anantharaman K."/>
            <person name="Thomas B.C."/>
            <person name="Malmstrom R."/>
            <person name="Stieglmeier M."/>
            <person name="Klingl A."/>
            <person name="Woyke T."/>
            <person name="Ryan C.M."/>
            <person name="Banfield J.F."/>
        </authorList>
    </citation>
    <scope>NUCLEOTIDE SEQUENCE [LARGE SCALE GENOMIC DNA]</scope>
    <source>
        <strain evidence="10">CG23_combo_of_CG06-09_8_20_14_all_41_10</strain>
    </source>
</reference>
<keyword evidence="7 8" id="KW-0067">ATP-binding</keyword>
<protein>
    <recommendedName>
        <fullName evidence="8">Glutamate 5-kinase</fullName>
        <ecNumber evidence="8">2.7.2.11</ecNumber>
    </recommendedName>
    <alternativeName>
        <fullName evidence="8">Gamma-glutamyl kinase</fullName>
        <shortName evidence="8">GK</shortName>
    </alternativeName>
</protein>
<keyword evidence="6 8" id="KW-0418">Kinase</keyword>
<dbReference type="SMART" id="SM00359">
    <property type="entry name" value="PUA"/>
    <property type="match status" value="1"/>
</dbReference>
<dbReference type="CDD" id="cd21157">
    <property type="entry name" value="PUA_G5K"/>
    <property type="match status" value="1"/>
</dbReference>
<feature type="domain" description="PUA" evidence="9">
    <location>
        <begin position="275"/>
        <end position="350"/>
    </location>
</feature>
<keyword evidence="3 8" id="KW-0641">Proline biosynthesis</keyword>
<dbReference type="SUPFAM" id="SSF53633">
    <property type="entry name" value="Carbamate kinase-like"/>
    <property type="match status" value="1"/>
</dbReference>
<dbReference type="EMBL" id="PCRK01000069">
    <property type="protein sequence ID" value="PIP19405.1"/>
    <property type="molecule type" value="Genomic_DNA"/>
</dbReference>
<comment type="catalytic activity">
    <reaction evidence="8">
        <text>L-glutamate + ATP = L-glutamyl 5-phosphate + ADP</text>
        <dbReference type="Rhea" id="RHEA:14877"/>
        <dbReference type="ChEBI" id="CHEBI:29985"/>
        <dbReference type="ChEBI" id="CHEBI:30616"/>
        <dbReference type="ChEBI" id="CHEBI:58274"/>
        <dbReference type="ChEBI" id="CHEBI:456216"/>
        <dbReference type="EC" id="2.7.2.11"/>
    </reaction>
</comment>
<dbReference type="UniPathway" id="UPA00098">
    <property type="reaction ID" value="UER00359"/>
</dbReference>
<dbReference type="PIRSF" id="PIRSF000729">
    <property type="entry name" value="GK"/>
    <property type="match status" value="1"/>
</dbReference>
<accession>A0A2G9YJK2</accession>
<comment type="pathway">
    <text evidence="8">Amino-acid biosynthesis; L-proline biosynthesis; L-glutamate 5-semialdehyde from L-glutamate: step 1/2.</text>
</comment>
<dbReference type="GO" id="GO:0003723">
    <property type="term" value="F:RNA binding"/>
    <property type="evidence" value="ECO:0007669"/>
    <property type="project" value="InterPro"/>
</dbReference>
<dbReference type="Pfam" id="PF01472">
    <property type="entry name" value="PUA"/>
    <property type="match status" value="1"/>
</dbReference>
<dbReference type="Gene3D" id="3.40.1160.10">
    <property type="entry name" value="Acetylglutamate kinase-like"/>
    <property type="match status" value="1"/>
</dbReference>
<dbReference type="InterPro" id="IPR005715">
    <property type="entry name" value="Glu_5kinase/COase_Synthase"/>
</dbReference>
<dbReference type="InterPro" id="IPR002478">
    <property type="entry name" value="PUA"/>
</dbReference>
<feature type="binding site" evidence="8">
    <location>
        <position position="13"/>
    </location>
    <ligand>
        <name>ATP</name>
        <dbReference type="ChEBI" id="CHEBI:30616"/>
    </ligand>
</feature>
<dbReference type="InterPro" id="IPR036974">
    <property type="entry name" value="PUA_sf"/>
</dbReference>
<evidence type="ECO:0000313" key="10">
    <source>
        <dbReference type="EMBL" id="PIP19405.1"/>
    </source>
</evidence>
<dbReference type="Pfam" id="PF00696">
    <property type="entry name" value="AA_kinase"/>
    <property type="match status" value="1"/>
</dbReference>
<comment type="caution">
    <text evidence="10">The sequence shown here is derived from an EMBL/GenBank/DDBJ whole genome shotgun (WGS) entry which is preliminary data.</text>
</comment>
<dbReference type="GO" id="GO:0005524">
    <property type="term" value="F:ATP binding"/>
    <property type="evidence" value="ECO:0007669"/>
    <property type="project" value="UniProtKB-KW"/>
</dbReference>
<dbReference type="PROSITE" id="PS50890">
    <property type="entry name" value="PUA"/>
    <property type="match status" value="1"/>
</dbReference>
<dbReference type="FunFam" id="3.40.1160.10:FF:000018">
    <property type="entry name" value="Glutamate 5-kinase"/>
    <property type="match status" value="1"/>
</dbReference>
<dbReference type="PANTHER" id="PTHR43654:SF1">
    <property type="entry name" value="ISOPENTENYL PHOSPHATE KINASE"/>
    <property type="match status" value="1"/>
</dbReference>
<keyword evidence="1 8" id="KW-0963">Cytoplasm</keyword>
<dbReference type="InterPro" id="IPR041739">
    <property type="entry name" value="G5K_ProB"/>
</dbReference>
<evidence type="ECO:0000313" key="11">
    <source>
        <dbReference type="Proteomes" id="UP000231292"/>
    </source>
</evidence>
<evidence type="ECO:0000256" key="5">
    <source>
        <dbReference type="ARBA" id="ARBA00022741"/>
    </source>
</evidence>
<sequence length="354" mass="38645">MQPQKKYKRIVVKIGASLFYTEQGKLDANLISDLVSQISTFIKEDREIVVVSSGAIALGMSILKLENRPRELSFLQAVAAIGQHELMSVYHEALKEESLNCGQLLLTWDDFSNRARYLNVKNTINILLKLKTVPIINENDTVSTEEIKFGDNDRLSALVSILIGADILIMLSDVDGLMDADKKVIKVVDKITPLIKSLASPTSKKVCVGGMITKIEAARISVDSGIPCVIANGKKRDIIKSVLSDSLNSGTMFLAKGDLLDAKKRWMAFGTKTRGMIIVDDGAQKALVNKKSLLAVGIISCAGNFASGDIVSIRDNQNIEFARGKSAISAKELDKAKGSRFAKEIIHRDNIVIL</sequence>
<dbReference type="InterPro" id="IPR001057">
    <property type="entry name" value="Glu/AcGlu_kinase"/>
</dbReference>
<evidence type="ECO:0000256" key="6">
    <source>
        <dbReference type="ARBA" id="ARBA00022777"/>
    </source>
</evidence>
<dbReference type="AlphaFoldDB" id="A0A2G9YJK2"/>
<feature type="binding site" evidence="8">
    <location>
        <position position="152"/>
    </location>
    <ligand>
        <name>substrate</name>
    </ligand>
</feature>
<comment type="function">
    <text evidence="8">Catalyzes the transfer of a phosphate group to glutamate to form L-glutamate 5-phosphate.</text>
</comment>
<evidence type="ECO:0000256" key="1">
    <source>
        <dbReference type="ARBA" id="ARBA00022490"/>
    </source>
</evidence>
<keyword evidence="4 8" id="KW-0808">Transferase</keyword>
<comment type="similarity">
    <text evidence="8">Belongs to the glutamate 5-kinase family.</text>
</comment>
<dbReference type="PANTHER" id="PTHR43654">
    <property type="entry name" value="GLUTAMATE 5-KINASE"/>
    <property type="match status" value="1"/>
</dbReference>
<evidence type="ECO:0000256" key="8">
    <source>
        <dbReference type="HAMAP-Rule" id="MF_00456"/>
    </source>
</evidence>
<feature type="binding site" evidence="8">
    <location>
        <position position="53"/>
    </location>
    <ligand>
        <name>substrate</name>
    </ligand>
</feature>
<dbReference type="SUPFAM" id="SSF88697">
    <property type="entry name" value="PUA domain-like"/>
    <property type="match status" value="1"/>
</dbReference>
<dbReference type="GO" id="GO:0005829">
    <property type="term" value="C:cytosol"/>
    <property type="evidence" value="ECO:0007669"/>
    <property type="project" value="TreeGrafter"/>
</dbReference>
<keyword evidence="5 8" id="KW-0547">Nucleotide-binding</keyword>
<comment type="caution">
    <text evidence="8">Lacks conserved residue(s) required for the propagation of feature annotation.</text>
</comment>
<organism evidence="10 11">
    <name type="scientific">Candidatus Sherwoodlollariibacterium unditelluris</name>
    <dbReference type="NCBI Taxonomy" id="1974757"/>
    <lineage>
        <taxon>Bacteria</taxon>
        <taxon>Pseudomonadati</taxon>
        <taxon>Candidatus Omnitrophota</taxon>
        <taxon>Candidatus Sherwoodlollariibacterium</taxon>
    </lineage>
</organism>
<dbReference type="InterPro" id="IPR011529">
    <property type="entry name" value="Glu_5kinase"/>
</dbReference>
<name>A0A2G9YJK2_9BACT</name>
<evidence type="ECO:0000256" key="2">
    <source>
        <dbReference type="ARBA" id="ARBA00022605"/>
    </source>
</evidence>
<evidence type="ECO:0000256" key="7">
    <source>
        <dbReference type="ARBA" id="ARBA00022840"/>
    </source>
</evidence>
<dbReference type="PRINTS" id="PR00474">
    <property type="entry name" value="GLU5KINASE"/>
</dbReference>
<dbReference type="Proteomes" id="UP000231292">
    <property type="component" value="Unassembled WGS sequence"/>
</dbReference>
<evidence type="ECO:0000259" key="9">
    <source>
        <dbReference type="SMART" id="SM00359"/>
    </source>
</evidence>
<evidence type="ECO:0000256" key="3">
    <source>
        <dbReference type="ARBA" id="ARBA00022650"/>
    </source>
</evidence>
<dbReference type="Gene3D" id="2.30.130.10">
    <property type="entry name" value="PUA domain"/>
    <property type="match status" value="1"/>
</dbReference>
<dbReference type="NCBIfam" id="TIGR01027">
    <property type="entry name" value="proB"/>
    <property type="match status" value="1"/>
</dbReference>
<keyword evidence="2 8" id="KW-0028">Amino-acid biosynthesis</keyword>
<evidence type="ECO:0000256" key="4">
    <source>
        <dbReference type="ARBA" id="ARBA00022679"/>
    </source>
</evidence>
<proteinExistence type="inferred from homology"/>
<dbReference type="CDD" id="cd04242">
    <property type="entry name" value="AAK_G5K_ProB"/>
    <property type="match status" value="1"/>
</dbReference>
<comment type="subcellular location">
    <subcellularLocation>
        <location evidence="8">Cytoplasm</location>
    </subcellularLocation>
</comment>
<feature type="binding site" evidence="8">
    <location>
        <position position="140"/>
    </location>
    <ligand>
        <name>substrate</name>
    </ligand>
</feature>
<feature type="binding site" evidence="8">
    <location>
        <begin position="172"/>
        <end position="173"/>
    </location>
    <ligand>
        <name>ATP</name>
        <dbReference type="ChEBI" id="CHEBI:30616"/>
    </ligand>
</feature>
<dbReference type="InterPro" id="IPR001048">
    <property type="entry name" value="Asp/Glu/Uridylate_kinase"/>
</dbReference>
<dbReference type="GO" id="GO:0055129">
    <property type="term" value="P:L-proline biosynthetic process"/>
    <property type="evidence" value="ECO:0007669"/>
    <property type="project" value="UniProtKB-UniRule"/>
</dbReference>
<dbReference type="GO" id="GO:0004349">
    <property type="term" value="F:glutamate 5-kinase activity"/>
    <property type="evidence" value="ECO:0007669"/>
    <property type="project" value="UniProtKB-UniRule"/>
</dbReference>